<dbReference type="Proteomes" id="UP000507470">
    <property type="component" value="Unassembled WGS sequence"/>
</dbReference>
<keyword evidence="1" id="KW-0479">Metal-binding</keyword>
<evidence type="ECO:0000259" key="3">
    <source>
        <dbReference type="PROSITE" id="PS50119"/>
    </source>
</evidence>
<dbReference type="CDD" id="cd19757">
    <property type="entry name" value="Bbox1"/>
    <property type="match status" value="1"/>
</dbReference>
<gene>
    <name evidence="4" type="ORF">MCOR_7778</name>
</gene>
<reference evidence="4 5" key="1">
    <citation type="submission" date="2020-06" db="EMBL/GenBank/DDBJ databases">
        <authorList>
            <person name="Li R."/>
            <person name="Bekaert M."/>
        </authorList>
    </citation>
    <scope>NUCLEOTIDE SEQUENCE [LARGE SCALE GENOMIC DNA]</scope>
    <source>
        <strain evidence="5">wild</strain>
    </source>
</reference>
<dbReference type="InterPro" id="IPR000315">
    <property type="entry name" value="Znf_B-box"/>
</dbReference>
<evidence type="ECO:0000313" key="4">
    <source>
        <dbReference type="EMBL" id="CAC5368116.1"/>
    </source>
</evidence>
<dbReference type="InterPro" id="IPR047153">
    <property type="entry name" value="TRIM45/56/19-like"/>
</dbReference>
<keyword evidence="1" id="KW-0862">Zinc</keyword>
<dbReference type="Gene3D" id="3.30.160.60">
    <property type="entry name" value="Classic Zinc Finger"/>
    <property type="match status" value="1"/>
</dbReference>
<dbReference type="InterPro" id="IPR011042">
    <property type="entry name" value="6-blade_b-propeller_TolB-like"/>
</dbReference>
<name>A0A6J8AI88_MYTCO</name>
<sequence length="543" mass="62332">MMALSKSLQKGQVPMSCQMCEESNEIKWKCLLCNFLLCTKCQKLHKKVKSTNQHTIIDIADIASHQQQTKDKLDFSNIPCGILIHAGQNCCLFCQSCEVVVCPLCITDIPDKHDKHKMIELAKGYELTIKTVETFNSEIDQKIVQNMKVLCELGNFKSSEDIKYDLEEQNILSRGKDLKDEVEKHTNKLLKELNQRKEVLMKNVNDAENRSEKIDKDLDFRKKNLSYALNSNNANQVFSIHSEEKTSRNQSIEYVQTTFKKLPKFVPGKQLVEDFYLGSLVENNDDQKQFELKVINHYKTVFPLVENLVCCGDASTWISHSINQKLQQVKLTNKSLHEMHTFKIDIYNMALLPSGDILLSTRESNLKILFYRTMKVELTHGPGQVIMMDMDGKKEKVYHTDTKGKPIFTLPYRITTDNDSKIYVIDILNDEGSGRIVALDKTNEVRWIYIGNPDLNKRQTLKPKDLVATKSDNIIITNRHKHMIHILNTSGQCIHYLNTKDQLGIHFPNSVDIDNRGTLYIGCNTYQGQPDEAKIYTVQVSGF</sequence>
<dbReference type="Gene3D" id="2.120.10.30">
    <property type="entry name" value="TolB, C-terminal domain"/>
    <property type="match status" value="1"/>
</dbReference>
<feature type="coiled-coil region" evidence="2">
    <location>
        <begin position="190"/>
        <end position="217"/>
    </location>
</feature>
<keyword evidence="1" id="KW-0863">Zinc-finger</keyword>
<dbReference type="OrthoDB" id="6110252at2759"/>
<dbReference type="SUPFAM" id="SSF101898">
    <property type="entry name" value="NHL repeat"/>
    <property type="match status" value="1"/>
</dbReference>
<protein>
    <recommendedName>
        <fullName evidence="3">B box-type domain-containing protein</fullName>
    </recommendedName>
</protein>
<accession>A0A6J8AI88</accession>
<dbReference type="PROSITE" id="PS50119">
    <property type="entry name" value="ZF_BBOX"/>
    <property type="match status" value="2"/>
</dbReference>
<dbReference type="GO" id="GO:0008270">
    <property type="term" value="F:zinc ion binding"/>
    <property type="evidence" value="ECO:0007669"/>
    <property type="project" value="UniProtKB-KW"/>
</dbReference>
<dbReference type="AlphaFoldDB" id="A0A6J8AI88"/>
<proteinExistence type="predicted"/>
<dbReference type="CDD" id="cd19756">
    <property type="entry name" value="Bbox2"/>
    <property type="match status" value="1"/>
</dbReference>
<dbReference type="SUPFAM" id="SSF57845">
    <property type="entry name" value="B-box zinc-binding domain"/>
    <property type="match status" value="1"/>
</dbReference>
<dbReference type="PANTHER" id="PTHR25462">
    <property type="entry name" value="BONUS, ISOFORM C-RELATED"/>
    <property type="match status" value="1"/>
</dbReference>
<feature type="domain" description="B box-type" evidence="3">
    <location>
        <begin position="75"/>
        <end position="121"/>
    </location>
</feature>
<evidence type="ECO:0000313" key="5">
    <source>
        <dbReference type="Proteomes" id="UP000507470"/>
    </source>
</evidence>
<evidence type="ECO:0000256" key="1">
    <source>
        <dbReference type="PROSITE-ProRule" id="PRU00024"/>
    </source>
</evidence>
<keyword evidence="5" id="KW-1185">Reference proteome</keyword>
<dbReference type="EMBL" id="CACVKT020001442">
    <property type="protein sequence ID" value="CAC5368116.1"/>
    <property type="molecule type" value="Genomic_DNA"/>
</dbReference>
<feature type="domain" description="B box-type" evidence="3">
    <location>
        <begin position="12"/>
        <end position="59"/>
    </location>
</feature>
<organism evidence="4 5">
    <name type="scientific">Mytilus coruscus</name>
    <name type="common">Sea mussel</name>
    <dbReference type="NCBI Taxonomy" id="42192"/>
    <lineage>
        <taxon>Eukaryota</taxon>
        <taxon>Metazoa</taxon>
        <taxon>Spiralia</taxon>
        <taxon>Lophotrochozoa</taxon>
        <taxon>Mollusca</taxon>
        <taxon>Bivalvia</taxon>
        <taxon>Autobranchia</taxon>
        <taxon>Pteriomorphia</taxon>
        <taxon>Mytilida</taxon>
        <taxon>Mytiloidea</taxon>
        <taxon>Mytilidae</taxon>
        <taxon>Mytilinae</taxon>
        <taxon>Mytilus</taxon>
    </lineage>
</organism>
<evidence type="ECO:0000256" key="2">
    <source>
        <dbReference type="SAM" id="Coils"/>
    </source>
</evidence>
<keyword evidence="2" id="KW-0175">Coiled coil</keyword>
<dbReference type="PANTHER" id="PTHR25462:SF296">
    <property type="entry name" value="MEIOTIC P26, ISOFORM F"/>
    <property type="match status" value="1"/>
</dbReference>